<accession>A0A418NNF3</accession>
<protein>
    <recommendedName>
        <fullName evidence="4">DUF2946 domain-containing protein</fullName>
    </recommendedName>
</protein>
<dbReference type="OrthoDB" id="7411240at2"/>
<comment type="caution">
    <text evidence="2">The sequence shown here is derived from an EMBL/GenBank/DDBJ whole genome shotgun (WGS) entry which is preliminary data.</text>
</comment>
<keyword evidence="1" id="KW-0732">Signal</keyword>
<dbReference type="EMBL" id="QXFL01000014">
    <property type="protein sequence ID" value="RIV82815.1"/>
    <property type="molecule type" value="Genomic_DNA"/>
</dbReference>
<dbReference type="RefSeq" id="WP_119588192.1">
    <property type="nucleotide sequence ID" value="NZ_CAWODQ010000006.1"/>
</dbReference>
<evidence type="ECO:0008006" key="4">
    <source>
        <dbReference type="Google" id="ProtNLM"/>
    </source>
</evidence>
<evidence type="ECO:0000313" key="2">
    <source>
        <dbReference type="EMBL" id="RIV82815.1"/>
    </source>
</evidence>
<sequence>MISILLLAFGLNALAPSGYMISATDGGLPTVIVCPETHPLARAVAASREEHQMHGSMAMDHAAMGHPDDDGTAPVTASDGHCTLASAAKLALPSADETLRAADTAYAVLLGLSIVRPLQLREAPYLRPPLRGPPPSI</sequence>
<feature type="chain" id="PRO_5019201625" description="DUF2946 domain-containing protein" evidence="1">
    <location>
        <begin position="16"/>
        <end position="137"/>
    </location>
</feature>
<keyword evidence="3" id="KW-1185">Reference proteome</keyword>
<dbReference type="Proteomes" id="UP000286576">
    <property type="component" value="Unassembled WGS sequence"/>
</dbReference>
<dbReference type="AlphaFoldDB" id="A0A418NNF3"/>
<evidence type="ECO:0000313" key="3">
    <source>
        <dbReference type="Proteomes" id="UP000286576"/>
    </source>
</evidence>
<reference evidence="2 3" key="1">
    <citation type="submission" date="2018-08" db="EMBL/GenBank/DDBJ databases">
        <title>Erythrobacter zhengii sp.nov., a bacterium isolated from deep-sea sediment.</title>
        <authorList>
            <person name="Fang C."/>
            <person name="Wu Y.-H."/>
            <person name="Sun C."/>
            <person name="Wang H."/>
            <person name="Cheng H."/>
            <person name="Meng F.-X."/>
            <person name="Wang C.-S."/>
            <person name="Xu X.-W."/>
        </authorList>
    </citation>
    <scope>NUCLEOTIDE SEQUENCE [LARGE SCALE GENOMIC DNA]</scope>
    <source>
        <strain evidence="2 3">V18</strain>
    </source>
</reference>
<gene>
    <name evidence="2" type="ORF">D2V07_17485</name>
</gene>
<evidence type="ECO:0000256" key="1">
    <source>
        <dbReference type="SAM" id="SignalP"/>
    </source>
</evidence>
<proteinExistence type="predicted"/>
<feature type="signal peptide" evidence="1">
    <location>
        <begin position="1"/>
        <end position="15"/>
    </location>
</feature>
<organism evidence="2 3">
    <name type="scientific">Aurantiacibacter zhengii</name>
    <dbReference type="NCBI Taxonomy" id="2307003"/>
    <lineage>
        <taxon>Bacteria</taxon>
        <taxon>Pseudomonadati</taxon>
        <taxon>Pseudomonadota</taxon>
        <taxon>Alphaproteobacteria</taxon>
        <taxon>Sphingomonadales</taxon>
        <taxon>Erythrobacteraceae</taxon>
        <taxon>Aurantiacibacter</taxon>
    </lineage>
</organism>
<name>A0A418NNF3_9SPHN</name>